<protein>
    <submittedName>
        <fullName evidence="1">Uncharacterized protein</fullName>
    </submittedName>
</protein>
<gene>
    <name evidence="1" type="ORF">AB205_0161590</name>
</gene>
<proteinExistence type="predicted"/>
<dbReference type="EMBL" id="KV924317">
    <property type="protein sequence ID" value="PIO39033.1"/>
    <property type="molecule type" value="Genomic_DNA"/>
</dbReference>
<reference evidence="2" key="1">
    <citation type="journal article" date="2017" name="Nat. Commun.">
        <title>The North American bullfrog draft genome provides insight into hormonal regulation of long noncoding RNA.</title>
        <authorList>
            <person name="Hammond S.A."/>
            <person name="Warren R.L."/>
            <person name="Vandervalk B.P."/>
            <person name="Kucuk E."/>
            <person name="Khan H."/>
            <person name="Gibb E.A."/>
            <person name="Pandoh P."/>
            <person name="Kirk H."/>
            <person name="Zhao Y."/>
            <person name="Jones M."/>
            <person name="Mungall A.J."/>
            <person name="Coope R."/>
            <person name="Pleasance S."/>
            <person name="Moore R.A."/>
            <person name="Holt R.A."/>
            <person name="Round J.M."/>
            <person name="Ohora S."/>
            <person name="Walle B.V."/>
            <person name="Veldhoen N."/>
            <person name="Helbing C.C."/>
            <person name="Birol I."/>
        </authorList>
    </citation>
    <scope>NUCLEOTIDE SEQUENCE [LARGE SCALE GENOMIC DNA]</scope>
</reference>
<dbReference type="AlphaFoldDB" id="A0A2G9SHN1"/>
<accession>A0A2G9SHN1</accession>
<name>A0A2G9SHN1_AQUCT</name>
<evidence type="ECO:0000313" key="2">
    <source>
        <dbReference type="Proteomes" id="UP000228934"/>
    </source>
</evidence>
<dbReference type="Proteomes" id="UP000228934">
    <property type="component" value="Unassembled WGS sequence"/>
</dbReference>
<evidence type="ECO:0000313" key="1">
    <source>
        <dbReference type="EMBL" id="PIO39033.1"/>
    </source>
</evidence>
<keyword evidence="2" id="KW-1185">Reference proteome</keyword>
<organism evidence="1 2">
    <name type="scientific">Aquarana catesbeiana</name>
    <name type="common">American bullfrog</name>
    <name type="synonym">Rana catesbeiana</name>
    <dbReference type="NCBI Taxonomy" id="8400"/>
    <lineage>
        <taxon>Eukaryota</taxon>
        <taxon>Metazoa</taxon>
        <taxon>Chordata</taxon>
        <taxon>Craniata</taxon>
        <taxon>Vertebrata</taxon>
        <taxon>Euteleostomi</taxon>
        <taxon>Amphibia</taxon>
        <taxon>Batrachia</taxon>
        <taxon>Anura</taxon>
        <taxon>Neobatrachia</taxon>
        <taxon>Ranoidea</taxon>
        <taxon>Ranidae</taxon>
        <taxon>Aquarana</taxon>
    </lineage>
</organism>
<sequence length="50" mass="5730">MVAIASLYVYRKQKKNSDTETAVEGEDSAMTDMPQCEELTDIVEMREDEE</sequence>